<sequence length="297" mass="32853">MKAGAAIQSSSYILFAIVVSLRRCLADAIAPSIIRLGSISSPSRWVMLCKCSSAAKLEKYPTCGYRIDTIMPSAIRYDHSLRAATRRGILLGILDLSFFSSSLVSAANLPRGTGADLSRTGSIETLLPVVAIERSLKGAKLQLTKSEEVTPETCTNLLRFLSNVIPREENAFKRIFDAYSTPVSYKQKFLDQNAFLVYYTKGFDGPGRPGIEEEDTNSIQTLQYGFRNDAWAAMDDLFVEVEFYRDKSKGNDVSLEGKAELIDLIDKVLTSVDSYLRLAPIADLDMARREFVSKRGG</sequence>
<keyword evidence="1" id="KW-0732">Signal</keyword>
<organism evidence="2 3">
    <name type="scientific">Stephanodiscus triporus</name>
    <dbReference type="NCBI Taxonomy" id="2934178"/>
    <lineage>
        <taxon>Eukaryota</taxon>
        <taxon>Sar</taxon>
        <taxon>Stramenopiles</taxon>
        <taxon>Ochrophyta</taxon>
        <taxon>Bacillariophyta</taxon>
        <taxon>Coscinodiscophyceae</taxon>
        <taxon>Thalassiosirophycidae</taxon>
        <taxon>Stephanodiscales</taxon>
        <taxon>Stephanodiscaceae</taxon>
        <taxon>Stephanodiscus</taxon>
    </lineage>
</organism>
<evidence type="ECO:0000313" key="3">
    <source>
        <dbReference type="Proteomes" id="UP001530315"/>
    </source>
</evidence>
<dbReference type="AlphaFoldDB" id="A0ABD3N1F8"/>
<evidence type="ECO:0000313" key="2">
    <source>
        <dbReference type="EMBL" id="KAL3769118.1"/>
    </source>
</evidence>
<comment type="caution">
    <text evidence="2">The sequence shown here is derived from an EMBL/GenBank/DDBJ whole genome shotgun (WGS) entry which is preliminary data.</text>
</comment>
<protein>
    <submittedName>
        <fullName evidence="2">Uncharacterized protein</fullName>
    </submittedName>
</protein>
<dbReference type="EMBL" id="JALLAZ020001664">
    <property type="protein sequence ID" value="KAL3769118.1"/>
    <property type="molecule type" value="Genomic_DNA"/>
</dbReference>
<reference evidence="2 3" key="1">
    <citation type="submission" date="2024-10" db="EMBL/GenBank/DDBJ databases">
        <title>Updated reference genomes for cyclostephanoid diatoms.</title>
        <authorList>
            <person name="Roberts W.R."/>
            <person name="Alverson A.J."/>
        </authorList>
    </citation>
    <scope>NUCLEOTIDE SEQUENCE [LARGE SCALE GENOMIC DNA]</scope>
    <source>
        <strain evidence="2 3">AJA276-08</strain>
    </source>
</reference>
<dbReference type="Proteomes" id="UP001530315">
    <property type="component" value="Unassembled WGS sequence"/>
</dbReference>
<feature type="signal peptide" evidence="1">
    <location>
        <begin position="1"/>
        <end position="26"/>
    </location>
</feature>
<evidence type="ECO:0000256" key="1">
    <source>
        <dbReference type="SAM" id="SignalP"/>
    </source>
</evidence>
<proteinExistence type="predicted"/>
<name>A0ABD3N1F8_9STRA</name>
<keyword evidence="3" id="KW-1185">Reference proteome</keyword>
<feature type="chain" id="PRO_5044812666" evidence="1">
    <location>
        <begin position="27"/>
        <end position="297"/>
    </location>
</feature>
<accession>A0ABD3N1F8</accession>
<gene>
    <name evidence="2" type="ORF">ACHAW5_008937</name>
</gene>